<reference evidence="2" key="3">
    <citation type="submission" date="2018-05" db="EMBL/GenBank/DDBJ databases">
        <title>OgluRS3 (Oryza glumaepatula Reference Sequence Version 3).</title>
        <authorList>
            <person name="Zhang J."/>
            <person name="Kudrna D."/>
            <person name="Lee S."/>
            <person name="Talag J."/>
            <person name="Welchert J."/>
            <person name="Wing R.A."/>
        </authorList>
    </citation>
    <scope>NUCLEOTIDE SEQUENCE [LARGE SCALE GENOMIC DNA]</scope>
</reference>
<evidence type="ECO:0000256" key="1">
    <source>
        <dbReference type="SAM" id="MobiDB-lite"/>
    </source>
</evidence>
<reference evidence="2" key="1">
    <citation type="submission" date="2013-08" db="EMBL/GenBank/DDBJ databases">
        <title>Oryza genome evolution.</title>
        <authorList>
            <person name="Wing R.A."/>
            <person name="Panaud O."/>
            <person name="Oliveira A.C."/>
        </authorList>
    </citation>
    <scope>NUCLEOTIDE SEQUENCE</scope>
</reference>
<feature type="region of interest" description="Disordered" evidence="1">
    <location>
        <begin position="1"/>
        <end position="79"/>
    </location>
</feature>
<feature type="region of interest" description="Disordered" evidence="1">
    <location>
        <begin position="128"/>
        <end position="157"/>
    </location>
</feature>
<reference evidence="2" key="2">
    <citation type="submission" date="2015-04" db="UniProtKB">
        <authorList>
            <consortium name="EnsemblPlants"/>
        </authorList>
    </citation>
    <scope>IDENTIFICATION</scope>
</reference>
<feature type="compositionally biased region" description="Low complexity" evidence="1">
    <location>
        <begin position="70"/>
        <end position="79"/>
    </location>
</feature>
<dbReference type="HOGENOM" id="CLU_1206424_0_0_1"/>
<name>A0A0D9Y6A9_9ORYZ</name>
<feature type="compositionally biased region" description="Basic and acidic residues" evidence="1">
    <location>
        <begin position="1"/>
        <end position="19"/>
    </location>
</feature>
<dbReference type="Gramene" id="OGLUM01G11440.1">
    <property type="protein sequence ID" value="OGLUM01G11440.1"/>
    <property type="gene ID" value="OGLUM01G11440"/>
</dbReference>
<organism evidence="2">
    <name type="scientific">Oryza glumipatula</name>
    <dbReference type="NCBI Taxonomy" id="40148"/>
    <lineage>
        <taxon>Eukaryota</taxon>
        <taxon>Viridiplantae</taxon>
        <taxon>Streptophyta</taxon>
        <taxon>Embryophyta</taxon>
        <taxon>Tracheophyta</taxon>
        <taxon>Spermatophyta</taxon>
        <taxon>Magnoliopsida</taxon>
        <taxon>Liliopsida</taxon>
        <taxon>Poales</taxon>
        <taxon>Poaceae</taxon>
        <taxon>BOP clade</taxon>
        <taxon>Oryzoideae</taxon>
        <taxon>Oryzeae</taxon>
        <taxon>Oryzinae</taxon>
        <taxon>Oryza</taxon>
    </lineage>
</organism>
<feature type="compositionally biased region" description="Polar residues" evidence="1">
    <location>
        <begin position="49"/>
        <end position="65"/>
    </location>
</feature>
<accession>A0A0D9Y6A9</accession>
<feature type="compositionally biased region" description="Low complexity" evidence="1">
    <location>
        <begin position="134"/>
        <end position="151"/>
    </location>
</feature>
<keyword evidence="3" id="KW-1185">Reference proteome</keyword>
<dbReference type="EnsemblPlants" id="OGLUM01G11440.1">
    <property type="protein sequence ID" value="OGLUM01G11440.1"/>
    <property type="gene ID" value="OGLUM01G11440"/>
</dbReference>
<proteinExistence type="predicted"/>
<evidence type="ECO:0000313" key="3">
    <source>
        <dbReference type="Proteomes" id="UP000026961"/>
    </source>
</evidence>
<dbReference type="Proteomes" id="UP000026961">
    <property type="component" value="Chromosome 1"/>
</dbReference>
<dbReference type="STRING" id="40148.A0A0D9Y6A9"/>
<sequence>MERIEESLRGREHDQERTWRGKRGRMGTGESGQARTKSSTRRSVAGRASSPTPESKRATQCSAACSPNFRRAASSSPRCSAMGVTGNSTSTFLALAAAAASDLGEATSRARNSPISFCFAEQMRWRRQPRTVRRQSAAGTQTTARTTSSTTVKRKQQQTADGAFLLIRPRRWPIRLLPPRPRAGLSHAVAAGGAPLPATAVAGEATLADNADDEARVLLPRARSRRRRQG</sequence>
<protein>
    <submittedName>
        <fullName evidence="2">Uncharacterized protein</fullName>
    </submittedName>
</protein>
<evidence type="ECO:0000313" key="2">
    <source>
        <dbReference type="EnsemblPlants" id="OGLUM01G11440.1"/>
    </source>
</evidence>
<dbReference type="AlphaFoldDB" id="A0A0D9Y6A9"/>